<evidence type="ECO:0000313" key="2">
    <source>
        <dbReference type="EMBL" id="EWM24673.1"/>
    </source>
</evidence>
<evidence type="ECO:0000313" key="3">
    <source>
        <dbReference type="Proteomes" id="UP000019335"/>
    </source>
</evidence>
<dbReference type="EMBL" id="AZIL01001173">
    <property type="protein sequence ID" value="EWM24673.1"/>
    <property type="molecule type" value="Genomic_DNA"/>
</dbReference>
<proteinExistence type="predicted"/>
<protein>
    <submittedName>
        <fullName evidence="2">Uncharacterized protein</fullName>
    </submittedName>
</protein>
<dbReference type="Proteomes" id="UP000019335">
    <property type="component" value="Chromosome 13"/>
</dbReference>
<dbReference type="OrthoDB" id="46988at2759"/>
<organism evidence="2 3">
    <name type="scientific">Nannochloropsis gaditana</name>
    <dbReference type="NCBI Taxonomy" id="72520"/>
    <lineage>
        <taxon>Eukaryota</taxon>
        <taxon>Sar</taxon>
        <taxon>Stramenopiles</taxon>
        <taxon>Ochrophyta</taxon>
        <taxon>Eustigmatophyceae</taxon>
        <taxon>Eustigmatales</taxon>
        <taxon>Monodopsidaceae</taxon>
        <taxon>Nannochloropsis</taxon>
    </lineage>
</organism>
<keyword evidence="1" id="KW-1133">Transmembrane helix</keyword>
<keyword evidence="1" id="KW-0812">Transmembrane</keyword>
<gene>
    <name evidence="2" type="ORF">Naga_100123g17</name>
</gene>
<comment type="caution">
    <text evidence="2">The sequence shown here is derived from an EMBL/GenBank/DDBJ whole genome shotgun (WGS) entry which is preliminary data.</text>
</comment>
<accession>W7TMF0</accession>
<reference evidence="2 3" key="1">
    <citation type="journal article" date="2014" name="Mol. Plant">
        <title>Chromosome Scale Genome Assembly and Transcriptome Profiling of Nannochloropsis gaditana in Nitrogen Depletion.</title>
        <authorList>
            <person name="Corteggiani Carpinelli E."/>
            <person name="Telatin A."/>
            <person name="Vitulo N."/>
            <person name="Forcato C."/>
            <person name="D'Angelo M."/>
            <person name="Schiavon R."/>
            <person name="Vezzi A."/>
            <person name="Giacometti G.M."/>
            <person name="Morosinotto T."/>
            <person name="Valle G."/>
        </authorList>
    </citation>
    <scope>NUCLEOTIDE SEQUENCE [LARGE SCALE GENOMIC DNA]</scope>
    <source>
        <strain evidence="2 3">B-31</strain>
    </source>
</reference>
<keyword evidence="3" id="KW-1185">Reference proteome</keyword>
<feature type="transmembrane region" description="Helical" evidence="1">
    <location>
        <begin position="544"/>
        <end position="564"/>
    </location>
</feature>
<keyword evidence="1" id="KW-0472">Membrane</keyword>
<dbReference type="AlphaFoldDB" id="W7TMF0"/>
<name>W7TMF0_9STRA</name>
<sequence length="603" mass="66570">MPHKDHPSGFRARNLKPPSRFFLPTLLPSPSKSTLIWGNQPRVPRDQKLASYSLRIKRAAGSTFGNKGAWAAAVGAVDKAEGLKIEKEKQWRQKYAKYIVRQVQVGLKSPKNAVSVAQGGLEYCYQNFEFIRDGKTYKLGEAMEKFGGSHSYETGVIKGEGKLPKFGPVCQVPYGKKVLEGEALRAQFEQWARYGTVEPSARDAISYLIDNPKVLDLSDKYFVLLGAGSAMGPFLTLLALGANIIAIDLDRQGIWERLIRETRKSPGTLIFPLKKKQSTLKTDPEVAAQAGGNLFTDTPELRAWLMGVETGKDLVVGAYAYLDGELHVKVSLAMDAIIRDLTRLRKATPAYLCTPTDVHVISKEAHDAAAAQHCELSLVNLVCKLSLFNLPGSGYLVKNALPPVRAEDGEEIYFVDGIVGRQGPNYALAKRIQHWRAVVAREVDKVNVSSNIAPSTATVSVTSNKLFALAYKGFHFFKPLEVFQQETSNAVMAAMLIHDIRNPNVPSNPKNKIRNPLELFTYGSLHGGIWRMAYKIDSIGEPAAFLYLFTTPLGMLVLVAFYAARCHLCEAVEVGITSFALIPMRFTLDIYIGGSCLEYQPLQ</sequence>
<evidence type="ECO:0000256" key="1">
    <source>
        <dbReference type="SAM" id="Phobius"/>
    </source>
</evidence>